<keyword evidence="3" id="KW-1185">Reference proteome</keyword>
<dbReference type="InterPro" id="IPR004360">
    <property type="entry name" value="Glyas_Fos-R_dOase_dom"/>
</dbReference>
<reference evidence="2 3" key="1">
    <citation type="submission" date="2018-09" db="EMBL/GenBank/DDBJ databases">
        <title>Phylogeny of the Shewanellaceae, and recommendation for two new genera, Pseudoshewanella and Parashewanella.</title>
        <authorList>
            <person name="Wang G."/>
        </authorList>
    </citation>
    <scope>NUCLEOTIDE SEQUENCE [LARGE SCALE GENOMIC DNA]</scope>
    <source>
        <strain evidence="2 3">C51</strain>
    </source>
</reference>
<feature type="domain" description="Glyoxalase/fosfomycin resistance/dioxygenase" evidence="1">
    <location>
        <begin position="14"/>
        <end position="121"/>
    </location>
</feature>
<dbReference type="PANTHER" id="PTHR33993:SF5">
    <property type="entry name" value="GLYOXALASE"/>
    <property type="match status" value="1"/>
</dbReference>
<dbReference type="Proteomes" id="UP000281474">
    <property type="component" value="Unassembled WGS sequence"/>
</dbReference>
<protein>
    <submittedName>
        <fullName evidence="2">VOC family protein</fullName>
    </submittedName>
</protein>
<dbReference type="SUPFAM" id="SSF54593">
    <property type="entry name" value="Glyoxalase/Bleomycin resistance protein/Dihydroxybiphenyl dioxygenase"/>
    <property type="match status" value="1"/>
</dbReference>
<evidence type="ECO:0000313" key="2">
    <source>
        <dbReference type="EMBL" id="RLV60348.1"/>
    </source>
</evidence>
<dbReference type="PANTHER" id="PTHR33993">
    <property type="entry name" value="GLYOXALASE-RELATED"/>
    <property type="match status" value="1"/>
</dbReference>
<accession>A0A3L8Q0M8</accession>
<dbReference type="OrthoDB" id="9799428at2"/>
<evidence type="ECO:0000313" key="3">
    <source>
        <dbReference type="Proteomes" id="UP000281474"/>
    </source>
</evidence>
<proteinExistence type="predicted"/>
<dbReference type="RefSeq" id="WP_121838380.1">
    <property type="nucleotide sequence ID" value="NZ_ML014766.1"/>
</dbReference>
<comment type="caution">
    <text evidence="2">The sequence shown here is derived from an EMBL/GenBank/DDBJ whole genome shotgun (WGS) entry which is preliminary data.</text>
</comment>
<evidence type="ECO:0000259" key="1">
    <source>
        <dbReference type="Pfam" id="PF00903"/>
    </source>
</evidence>
<gene>
    <name evidence="2" type="ORF">D5018_07425</name>
</gene>
<dbReference type="EMBL" id="QZEI01000017">
    <property type="protein sequence ID" value="RLV60348.1"/>
    <property type="molecule type" value="Genomic_DNA"/>
</dbReference>
<dbReference type="InterPro" id="IPR029068">
    <property type="entry name" value="Glyas_Bleomycin-R_OHBP_Dase"/>
</dbReference>
<dbReference type="Pfam" id="PF00903">
    <property type="entry name" value="Glyoxalase"/>
    <property type="match status" value="1"/>
</dbReference>
<organism evidence="2 3">
    <name type="scientific">Parashewanella curva</name>
    <dbReference type="NCBI Taxonomy" id="2338552"/>
    <lineage>
        <taxon>Bacteria</taxon>
        <taxon>Pseudomonadati</taxon>
        <taxon>Pseudomonadota</taxon>
        <taxon>Gammaproteobacteria</taxon>
        <taxon>Alteromonadales</taxon>
        <taxon>Shewanellaceae</taxon>
        <taxon>Parashewanella</taxon>
    </lineage>
</organism>
<sequence length="130" mass="14720">MKRVTGIGGVFIKSSNPEQLRAWYQKHLGIDIQSWGGTSFQWHDEKNPTPDGATVWSVFDNTSKYFEPSQAGFMVNYRVDDLFTLLDVLKSEGCNVMEATEVSEFGKFGWVIDPDGNKVELWQPPEGKVE</sequence>
<dbReference type="AlphaFoldDB" id="A0A3L8Q0M8"/>
<dbReference type="InterPro" id="IPR052164">
    <property type="entry name" value="Anthracycline_SecMetBiosynth"/>
</dbReference>
<dbReference type="Gene3D" id="3.10.180.10">
    <property type="entry name" value="2,3-Dihydroxybiphenyl 1,2-Dioxygenase, domain 1"/>
    <property type="match status" value="1"/>
</dbReference>
<name>A0A3L8Q0M8_9GAMM</name>